<keyword evidence="2" id="KW-1185">Reference proteome</keyword>
<evidence type="ECO:0000313" key="1">
    <source>
        <dbReference type="EMBL" id="CAG8607210.1"/>
    </source>
</evidence>
<protein>
    <submittedName>
        <fullName evidence="1">9506_t:CDS:1</fullName>
    </submittedName>
</protein>
<reference evidence="1" key="1">
    <citation type="submission" date="2021-06" db="EMBL/GenBank/DDBJ databases">
        <authorList>
            <person name="Kallberg Y."/>
            <person name="Tangrot J."/>
            <person name="Rosling A."/>
        </authorList>
    </citation>
    <scope>NUCLEOTIDE SEQUENCE</scope>
    <source>
        <strain evidence="1">MT106</strain>
    </source>
</reference>
<gene>
    <name evidence="1" type="ORF">AGERDE_LOCUS9402</name>
</gene>
<feature type="non-terminal residue" evidence="1">
    <location>
        <position position="65"/>
    </location>
</feature>
<comment type="caution">
    <text evidence="1">The sequence shown here is derived from an EMBL/GenBank/DDBJ whole genome shotgun (WGS) entry which is preliminary data.</text>
</comment>
<sequence length="65" mass="7463">MVSNPILHTDESSISTYSYGKVRILTSFIIQFAHKQPLKIYYGLGMYVIHPMVMVAEEAIFQEQP</sequence>
<evidence type="ECO:0000313" key="2">
    <source>
        <dbReference type="Proteomes" id="UP000789831"/>
    </source>
</evidence>
<proteinExistence type="predicted"/>
<organism evidence="1 2">
    <name type="scientific">Ambispora gerdemannii</name>
    <dbReference type="NCBI Taxonomy" id="144530"/>
    <lineage>
        <taxon>Eukaryota</taxon>
        <taxon>Fungi</taxon>
        <taxon>Fungi incertae sedis</taxon>
        <taxon>Mucoromycota</taxon>
        <taxon>Glomeromycotina</taxon>
        <taxon>Glomeromycetes</taxon>
        <taxon>Archaeosporales</taxon>
        <taxon>Ambisporaceae</taxon>
        <taxon>Ambispora</taxon>
    </lineage>
</organism>
<dbReference type="AlphaFoldDB" id="A0A9N9CPC4"/>
<name>A0A9N9CPC4_9GLOM</name>
<dbReference type="Proteomes" id="UP000789831">
    <property type="component" value="Unassembled WGS sequence"/>
</dbReference>
<dbReference type="EMBL" id="CAJVPL010002335">
    <property type="protein sequence ID" value="CAG8607210.1"/>
    <property type="molecule type" value="Genomic_DNA"/>
</dbReference>
<accession>A0A9N9CPC4</accession>